<keyword evidence="1" id="KW-1133">Transmembrane helix</keyword>
<dbReference type="OrthoDB" id="2321140at2"/>
<dbReference type="AlphaFoldDB" id="A0A0R1JV41"/>
<feature type="transmembrane region" description="Helical" evidence="1">
    <location>
        <begin position="38"/>
        <end position="55"/>
    </location>
</feature>
<dbReference type="RefSeq" id="WP_056944366.1">
    <property type="nucleotide sequence ID" value="NZ_AZDT01000042.1"/>
</dbReference>
<dbReference type="Proteomes" id="UP000051162">
    <property type="component" value="Unassembled WGS sequence"/>
</dbReference>
<dbReference type="EMBL" id="AZDT01000042">
    <property type="protein sequence ID" value="KRK74875.1"/>
    <property type="molecule type" value="Genomic_DNA"/>
</dbReference>
<dbReference type="PATRIC" id="fig|1423773.3.peg.2100"/>
<feature type="transmembrane region" description="Helical" evidence="1">
    <location>
        <begin position="12"/>
        <end position="32"/>
    </location>
</feature>
<evidence type="ECO:0000313" key="3">
    <source>
        <dbReference type="Proteomes" id="UP000051162"/>
    </source>
</evidence>
<proteinExistence type="predicted"/>
<evidence type="ECO:0000313" key="2">
    <source>
        <dbReference type="EMBL" id="KRK74875.1"/>
    </source>
</evidence>
<gene>
    <name evidence="2" type="ORF">FD30_GL002047</name>
</gene>
<accession>A0A0R1JV41</accession>
<keyword evidence="1" id="KW-0812">Transmembrane</keyword>
<keyword evidence="3" id="KW-1185">Reference proteome</keyword>
<organism evidence="2 3">
    <name type="scientific">Levilactobacillus namurensis DSM 19117</name>
    <dbReference type="NCBI Taxonomy" id="1423773"/>
    <lineage>
        <taxon>Bacteria</taxon>
        <taxon>Bacillati</taxon>
        <taxon>Bacillota</taxon>
        <taxon>Bacilli</taxon>
        <taxon>Lactobacillales</taxon>
        <taxon>Lactobacillaceae</taxon>
        <taxon>Levilactobacillus</taxon>
    </lineage>
</organism>
<comment type="caution">
    <text evidence="2">The sequence shown here is derived from an EMBL/GenBank/DDBJ whole genome shotgun (WGS) entry which is preliminary data.</text>
</comment>
<protein>
    <submittedName>
        <fullName evidence="2">Uncharacterized protein</fullName>
    </submittedName>
</protein>
<dbReference type="STRING" id="1423773.FD30_GL002047"/>
<evidence type="ECO:0000256" key="1">
    <source>
        <dbReference type="SAM" id="Phobius"/>
    </source>
</evidence>
<dbReference type="GeneID" id="84782786"/>
<keyword evidence="1" id="KW-0472">Membrane</keyword>
<sequence>MQIGFNHHFYRHWPFWIGIGFLLGDAGLRLFGLVWRDPLGVSIGLMWLFIGLFMGPGGRPAKR</sequence>
<name>A0A0R1JV41_9LACO</name>
<reference evidence="2 3" key="1">
    <citation type="journal article" date="2015" name="Genome Announc.">
        <title>Expanding the biotechnology potential of lactobacilli through comparative genomics of 213 strains and associated genera.</title>
        <authorList>
            <person name="Sun Z."/>
            <person name="Harris H.M."/>
            <person name="McCann A."/>
            <person name="Guo C."/>
            <person name="Argimon S."/>
            <person name="Zhang W."/>
            <person name="Yang X."/>
            <person name="Jeffery I.B."/>
            <person name="Cooney J.C."/>
            <person name="Kagawa T.F."/>
            <person name="Liu W."/>
            <person name="Song Y."/>
            <person name="Salvetti E."/>
            <person name="Wrobel A."/>
            <person name="Rasinkangas P."/>
            <person name="Parkhill J."/>
            <person name="Rea M.C."/>
            <person name="O'Sullivan O."/>
            <person name="Ritari J."/>
            <person name="Douillard F.P."/>
            <person name="Paul Ross R."/>
            <person name="Yang R."/>
            <person name="Briner A.E."/>
            <person name="Felis G.E."/>
            <person name="de Vos W.M."/>
            <person name="Barrangou R."/>
            <person name="Klaenhammer T.R."/>
            <person name="Caufield P.W."/>
            <person name="Cui Y."/>
            <person name="Zhang H."/>
            <person name="O'Toole P.W."/>
        </authorList>
    </citation>
    <scope>NUCLEOTIDE SEQUENCE [LARGE SCALE GENOMIC DNA]</scope>
    <source>
        <strain evidence="2 3">DSM 19117</strain>
    </source>
</reference>